<reference evidence="2 3" key="1">
    <citation type="submission" date="2020-04" db="EMBL/GenBank/DDBJ databases">
        <title>Characterization and complete genome analysis of a novel phage JC01 infecting Cronobacter sakazakii.</title>
        <authorList>
            <person name="Jiang J."/>
            <person name="Zhao C."/>
            <person name="Tie D."/>
            <person name="Li Z."/>
        </authorList>
    </citation>
    <scope>NUCLEOTIDE SEQUENCE [LARGE SCALE GENOMIC DNA]</scope>
</reference>
<dbReference type="Proteomes" id="UP000502753">
    <property type="component" value="Segment"/>
</dbReference>
<sequence length="86" mass="9935">MEKVYHTLKGETLQHWLTIAIIRDVSGDARVETRSTIHVNKVSPVSFTWGADFTDADILNDGDLLRVVYQRYGRDIFTGKYTRDFN</sequence>
<dbReference type="EMBL" id="MT330372">
    <property type="protein sequence ID" value="QJI52257.1"/>
    <property type="molecule type" value="Genomic_DNA"/>
</dbReference>
<organism evidence="2 3">
    <name type="scientific">Cronobacter phage JC01</name>
    <dbReference type="NCBI Taxonomy" id="2729575"/>
    <lineage>
        <taxon>Viruses</taxon>
        <taxon>Duplodnaviria</taxon>
        <taxon>Heunggongvirae</taxon>
        <taxon>Uroviricota</taxon>
        <taxon>Caudoviricetes</taxon>
        <taxon>Casjensviridae</taxon>
        <taxon>Jacunavirus</taxon>
        <taxon>Jacunavirus JC01</taxon>
    </lineage>
</organism>
<keyword evidence="3" id="KW-1185">Reference proteome</keyword>
<accession>A0A6M3YQY0</accession>
<dbReference type="RefSeq" id="YP_009998617.1">
    <property type="nucleotide sequence ID" value="NC_052989.1"/>
</dbReference>
<evidence type="ECO:0000313" key="2">
    <source>
        <dbReference type="EMBL" id="QJI52257.1"/>
    </source>
</evidence>
<feature type="domain" description="DUF7300" evidence="1">
    <location>
        <begin position="3"/>
        <end position="68"/>
    </location>
</feature>
<evidence type="ECO:0000313" key="3">
    <source>
        <dbReference type="Proteomes" id="UP000502753"/>
    </source>
</evidence>
<dbReference type="GeneID" id="62681208"/>
<dbReference type="InterPro" id="IPR055724">
    <property type="entry name" value="DUF7300"/>
</dbReference>
<evidence type="ECO:0000259" key="1">
    <source>
        <dbReference type="Pfam" id="PF23974"/>
    </source>
</evidence>
<dbReference type="KEGG" id="vg:62681208"/>
<protein>
    <recommendedName>
        <fullName evidence="1">DUF7300 domain-containing protein</fullName>
    </recommendedName>
</protein>
<name>A0A6M3YQY0_9CAUD</name>
<dbReference type="Pfam" id="PF23974">
    <property type="entry name" value="DUF7300"/>
    <property type="match status" value="1"/>
</dbReference>
<proteinExistence type="predicted"/>